<proteinExistence type="inferred from homology"/>
<keyword evidence="9" id="KW-1185">Reference proteome</keyword>
<accession>A0A1T4MWX0</accession>
<dbReference type="AlphaFoldDB" id="A0A1T4MWX0"/>
<dbReference type="Proteomes" id="UP000190625">
    <property type="component" value="Unassembled WGS sequence"/>
</dbReference>
<dbReference type="Pfam" id="PF03773">
    <property type="entry name" value="ArsP_1"/>
    <property type="match status" value="1"/>
</dbReference>
<evidence type="ECO:0000256" key="3">
    <source>
        <dbReference type="ARBA" id="ARBA00022475"/>
    </source>
</evidence>
<evidence type="ECO:0000313" key="9">
    <source>
        <dbReference type="Proteomes" id="UP000190625"/>
    </source>
</evidence>
<evidence type="ECO:0000256" key="2">
    <source>
        <dbReference type="ARBA" id="ARBA00006386"/>
    </source>
</evidence>
<keyword evidence="5 7" id="KW-1133">Transmembrane helix</keyword>
<dbReference type="OrthoDB" id="9798408at2"/>
<name>A0A1T4MWX0_9FIRM</name>
<sequence length="176" mass="19906">MNWDSLKKYTLSLVFFIFIIISFWVNYSPGQQVYFNFLDFLMTMLKFIPAVFILIGLFDVWVDREVIEEHLGEKSGALSFLWAILLSGTTVGGVYVAFPVAHALAKKGASLKVIFTYIGAAAVCRIPMTLFEASFLGIKFSLIRLLTSIPLIILSSILLEKYLNRNDYKLTNNLSN</sequence>
<dbReference type="GO" id="GO:0005886">
    <property type="term" value="C:plasma membrane"/>
    <property type="evidence" value="ECO:0007669"/>
    <property type="project" value="UniProtKB-SubCell"/>
</dbReference>
<evidence type="ECO:0000256" key="6">
    <source>
        <dbReference type="ARBA" id="ARBA00023136"/>
    </source>
</evidence>
<evidence type="ECO:0000256" key="5">
    <source>
        <dbReference type="ARBA" id="ARBA00022989"/>
    </source>
</evidence>
<evidence type="ECO:0000313" key="8">
    <source>
        <dbReference type="EMBL" id="SJZ71297.1"/>
    </source>
</evidence>
<evidence type="ECO:0000256" key="7">
    <source>
        <dbReference type="SAM" id="Phobius"/>
    </source>
</evidence>
<comment type="subcellular location">
    <subcellularLocation>
        <location evidence="1">Cell membrane</location>
        <topology evidence="1">Multi-pass membrane protein</topology>
    </subcellularLocation>
</comment>
<keyword evidence="3" id="KW-1003">Cell membrane</keyword>
<organism evidence="8 9">
    <name type="scientific">Selenihalanaerobacter shriftii</name>
    <dbReference type="NCBI Taxonomy" id="142842"/>
    <lineage>
        <taxon>Bacteria</taxon>
        <taxon>Bacillati</taxon>
        <taxon>Bacillota</taxon>
        <taxon>Clostridia</taxon>
        <taxon>Halanaerobiales</taxon>
        <taxon>Halobacteroidaceae</taxon>
        <taxon>Selenihalanaerobacter</taxon>
    </lineage>
</organism>
<keyword evidence="6 7" id="KW-0472">Membrane</keyword>
<feature type="transmembrane region" description="Helical" evidence="7">
    <location>
        <begin position="78"/>
        <end position="98"/>
    </location>
</feature>
<dbReference type="RefSeq" id="WP_078810084.1">
    <property type="nucleotide sequence ID" value="NZ_FUWM01000012.1"/>
</dbReference>
<comment type="similarity">
    <text evidence="2">Belongs to the UPF0718 family.</text>
</comment>
<feature type="transmembrane region" description="Helical" evidence="7">
    <location>
        <begin position="110"/>
        <end position="128"/>
    </location>
</feature>
<evidence type="ECO:0000256" key="1">
    <source>
        <dbReference type="ARBA" id="ARBA00004651"/>
    </source>
</evidence>
<keyword evidence="4 7" id="KW-0812">Transmembrane</keyword>
<evidence type="ECO:0000256" key="4">
    <source>
        <dbReference type="ARBA" id="ARBA00022692"/>
    </source>
</evidence>
<feature type="transmembrane region" description="Helical" evidence="7">
    <location>
        <begin position="140"/>
        <end position="159"/>
    </location>
</feature>
<protein>
    <submittedName>
        <fullName evidence="8">Predicted permease</fullName>
    </submittedName>
</protein>
<dbReference type="STRING" id="142842.SAMN02745118_01616"/>
<gene>
    <name evidence="8" type="ORF">SAMN02745118_01616</name>
</gene>
<dbReference type="InterPro" id="IPR005524">
    <property type="entry name" value="DUF318"/>
</dbReference>
<feature type="transmembrane region" description="Helical" evidence="7">
    <location>
        <begin position="37"/>
        <end position="58"/>
    </location>
</feature>
<reference evidence="9" key="1">
    <citation type="submission" date="2017-02" db="EMBL/GenBank/DDBJ databases">
        <authorList>
            <person name="Varghese N."/>
            <person name="Submissions S."/>
        </authorList>
    </citation>
    <scope>NUCLEOTIDE SEQUENCE [LARGE SCALE GENOMIC DNA]</scope>
    <source>
        <strain evidence="9">ATCC BAA-73</strain>
    </source>
</reference>
<dbReference type="EMBL" id="FUWM01000012">
    <property type="protein sequence ID" value="SJZ71297.1"/>
    <property type="molecule type" value="Genomic_DNA"/>
</dbReference>
<feature type="transmembrane region" description="Helical" evidence="7">
    <location>
        <begin position="6"/>
        <end position="25"/>
    </location>
</feature>